<keyword evidence="2" id="KW-1185">Reference proteome</keyword>
<dbReference type="EMBL" id="NCQP01000007">
    <property type="protein sequence ID" value="OWJ54176.1"/>
    <property type="molecule type" value="Genomic_DNA"/>
</dbReference>
<evidence type="ECO:0008006" key="3">
    <source>
        <dbReference type="Google" id="ProtNLM"/>
    </source>
</evidence>
<gene>
    <name evidence="1" type="ORF">Pdsh_10050</name>
</gene>
<dbReference type="AlphaFoldDB" id="A0A211YMI5"/>
<name>A0A211YMI5_9CREN</name>
<evidence type="ECO:0000313" key="1">
    <source>
        <dbReference type="EMBL" id="OWJ54176.1"/>
    </source>
</evidence>
<dbReference type="RefSeq" id="WP_088172084.1">
    <property type="nucleotide sequence ID" value="NZ_NCQP01000007.1"/>
</dbReference>
<dbReference type="Proteomes" id="UP000196694">
    <property type="component" value="Unassembled WGS sequence"/>
</dbReference>
<accession>A0A211YMI5</accession>
<proteinExistence type="predicted"/>
<protein>
    <recommendedName>
        <fullName evidence="3">Cdc6 C-terminal domain-containing protein</fullName>
    </recommendedName>
</protein>
<comment type="caution">
    <text evidence="1">The sequence shown here is derived from an EMBL/GenBank/DDBJ whole genome shotgun (WGS) entry which is preliminary data.</text>
</comment>
<evidence type="ECO:0000313" key="2">
    <source>
        <dbReference type="Proteomes" id="UP000196694"/>
    </source>
</evidence>
<sequence>MTTQALYELSAFSESERRTLRLIAEYLANKKKGRRGCFVYKYLRIYYERRGWENVVEWHTVERNIRRLAELGLLRRIQLPHRGANRVLFCLSEGLERLLAKLGWLKHG</sequence>
<organism evidence="1 2">
    <name type="scientific">Pyrodictium delaneyi</name>
    <dbReference type="NCBI Taxonomy" id="1273541"/>
    <lineage>
        <taxon>Archaea</taxon>
        <taxon>Thermoproteota</taxon>
        <taxon>Thermoprotei</taxon>
        <taxon>Desulfurococcales</taxon>
        <taxon>Pyrodictiaceae</taxon>
        <taxon>Pyrodictium</taxon>
    </lineage>
</organism>
<reference evidence="1 2" key="1">
    <citation type="submission" date="2017-05" db="EMBL/GenBank/DDBJ databases">
        <title>The draft genome of the hyperthermophilic archaeon 'Pyrodictium delaneyi strain Hulk', an iron and nitrate reducer, reveals the capacity for sulfate reduction.</title>
        <authorList>
            <person name="Demey L.M."/>
            <person name="Miller C."/>
            <person name="Manzella M."/>
            <person name="Reguera G."/>
            <person name="Kashefi K."/>
        </authorList>
    </citation>
    <scope>NUCLEOTIDE SEQUENCE [LARGE SCALE GENOMIC DNA]</scope>
    <source>
        <strain evidence="1 2">Hulk</strain>
    </source>
</reference>